<dbReference type="InterPro" id="IPR001214">
    <property type="entry name" value="SET_dom"/>
</dbReference>
<dbReference type="KEGG" id="nvi:100124188"/>
<dbReference type="PROSITE" id="PS01360">
    <property type="entry name" value="ZF_MYND_1"/>
    <property type="match status" value="1"/>
</dbReference>
<feature type="domain" description="SET" evidence="8">
    <location>
        <begin position="223"/>
        <end position="524"/>
    </location>
</feature>
<evidence type="ECO:0000256" key="7">
    <source>
        <dbReference type="PROSITE-ProRule" id="PRU00134"/>
    </source>
</evidence>
<dbReference type="RefSeq" id="XP_003424586.1">
    <property type="nucleotide sequence ID" value="XM_003424538.5"/>
</dbReference>
<dbReference type="SUPFAM" id="SSF144232">
    <property type="entry name" value="HIT/MYND zinc finger-like"/>
    <property type="match status" value="1"/>
</dbReference>
<evidence type="ECO:0000256" key="5">
    <source>
        <dbReference type="ARBA" id="ARBA00022771"/>
    </source>
</evidence>
<name>A0A7M7LKG3_NASVI</name>
<proteinExistence type="predicted"/>
<dbReference type="GO" id="GO:0008757">
    <property type="term" value="F:S-adenosylmethionine-dependent methyltransferase activity"/>
    <property type="evidence" value="ECO:0007669"/>
    <property type="project" value="UniProtKB-ARBA"/>
</dbReference>
<evidence type="ECO:0000313" key="11">
    <source>
        <dbReference type="Proteomes" id="UP000002358"/>
    </source>
</evidence>
<accession>A0A7M7LKG3</accession>
<reference evidence="10" key="1">
    <citation type="submission" date="2021-01" db="UniProtKB">
        <authorList>
            <consortium name="EnsemblMetazoa"/>
        </authorList>
    </citation>
    <scope>IDENTIFICATION</scope>
</reference>
<keyword evidence="2" id="KW-0808">Transferase</keyword>
<dbReference type="GO" id="GO:0005737">
    <property type="term" value="C:cytoplasm"/>
    <property type="evidence" value="ECO:0007669"/>
    <property type="project" value="TreeGrafter"/>
</dbReference>
<evidence type="ECO:0000256" key="4">
    <source>
        <dbReference type="ARBA" id="ARBA00022723"/>
    </source>
</evidence>
<keyword evidence="3" id="KW-0949">S-adenosyl-L-methionine</keyword>
<feature type="domain" description="MYND-type" evidence="9">
    <location>
        <begin position="281"/>
        <end position="320"/>
    </location>
</feature>
<dbReference type="Proteomes" id="UP000002358">
    <property type="component" value="Chromosome 5"/>
</dbReference>
<dbReference type="GO" id="GO:0008170">
    <property type="term" value="F:N-methyltransferase activity"/>
    <property type="evidence" value="ECO:0007669"/>
    <property type="project" value="UniProtKB-ARBA"/>
</dbReference>
<dbReference type="Pfam" id="PF00856">
    <property type="entry name" value="SET"/>
    <property type="match status" value="1"/>
</dbReference>
<dbReference type="InterPro" id="IPR011990">
    <property type="entry name" value="TPR-like_helical_dom_sf"/>
</dbReference>
<dbReference type="PROSITE" id="PS50280">
    <property type="entry name" value="SET"/>
    <property type="match status" value="1"/>
</dbReference>
<dbReference type="SUPFAM" id="SSF82199">
    <property type="entry name" value="SET domain"/>
    <property type="match status" value="1"/>
</dbReference>
<dbReference type="GO" id="GO:0008270">
    <property type="term" value="F:zinc ion binding"/>
    <property type="evidence" value="ECO:0007669"/>
    <property type="project" value="UniProtKB-KW"/>
</dbReference>
<evidence type="ECO:0000256" key="2">
    <source>
        <dbReference type="ARBA" id="ARBA00022679"/>
    </source>
</evidence>
<dbReference type="GO" id="GO:0032259">
    <property type="term" value="P:methylation"/>
    <property type="evidence" value="ECO:0007669"/>
    <property type="project" value="UniProtKB-KW"/>
</dbReference>
<dbReference type="GeneID" id="100124188"/>
<keyword evidence="5 7" id="KW-0863">Zinc-finger</keyword>
<dbReference type="PANTHER" id="PTHR46165">
    <property type="entry name" value="SET AND MYND DOMAIN-CONTAINING PROTEIN 4"/>
    <property type="match status" value="1"/>
</dbReference>
<dbReference type="SMR" id="A0A7M7LKG3"/>
<dbReference type="Pfam" id="PF01753">
    <property type="entry name" value="zf-MYND"/>
    <property type="match status" value="1"/>
</dbReference>
<dbReference type="Gene3D" id="2.170.270.10">
    <property type="entry name" value="SET domain"/>
    <property type="match status" value="1"/>
</dbReference>
<dbReference type="InterPro" id="IPR052097">
    <property type="entry name" value="SET-MYND_domain_protein"/>
</dbReference>
<dbReference type="InterPro" id="IPR002893">
    <property type="entry name" value="Znf_MYND"/>
</dbReference>
<dbReference type="GO" id="GO:0005634">
    <property type="term" value="C:nucleus"/>
    <property type="evidence" value="ECO:0007669"/>
    <property type="project" value="TreeGrafter"/>
</dbReference>
<evidence type="ECO:0000256" key="6">
    <source>
        <dbReference type="ARBA" id="ARBA00022833"/>
    </source>
</evidence>
<keyword evidence="6" id="KW-0862">Zinc</keyword>
<evidence type="ECO:0000256" key="3">
    <source>
        <dbReference type="ARBA" id="ARBA00022691"/>
    </source>
</evidence>
<dbReference type="GO" id="GO:0008276">
    <property type="term" value="F:protein methyltransferase activity"/>
    <property type="evidence" value="ECO:0007669"/>
    <property type="project" value="UniProtKB-ARBA"/>
</dbReference>
<dbReference type="Gene3D" id="6.10.140.2220">
    <property type="match status" value="1"/>
</dbReference>
<evidence type="ECO:0000313" key="10">
    <source>
        <dbReference type="EnsemblMetazoa" id="XP_003424586"/>
    </source>
</evidence>
<dbReference type="PROSITE" id="PS50865">
    <property type="entry name" value="ZF_MYND_2"/>
    <property type="match status" value="1"/>
</dbReference>
<keyword evidence="11" id="KW-1185">Reference proteome</keyword>
<sequence length="654" mass="76414">MMDPNLDSEEVERRVEKLQEISLLHLDDYDISSEDNLYSEKGIIHNFLEAIDEMGMQDENENVKSSYRSNQLRIHGNRLFNDMIHDRTLHLWISQLYNESIAVAPRESEELALGFGSRSAFLLHWKRYQDCINDCDRALQITSISQLKLKLLHRKVLCLVALKDKNAKRVYDEALSFLKTCTLDKKRKREFRDKFADMSHSISEMTFDEKIKEEKHIIDKELPSFKPNKEASCASDAVAIAHHEIWGRHIIAERDIEPGEIIVVEENYLSFLDPTKMYAFCSTCMKPSLCLIPCNNCIYDVYCSEECKSEAWKKYHQFECPIYSHLGNGKSEVKLLFFYLRFMLVLVYNAGGMDNLREELIAVAKCQDVRKKGFMDDGKFYSDQARSCLCIRSANNWGDSDEITVTSFANKTCYTVYYLATKTELFGEMFDLTPSQIIHQPHMMLFAGLLLKCFFSLSNNKLILHVHTWKYESLAIAASIWPFSCMFNHSCSPNADHFVTENKELAIYAKEPIKKGSQIFINYYDLHFLSWPREDRQRYMEEWYSFQCECIPCQNKWSDVCLPSLKDLLNTTPELAAEINSVIDKNNQVIKQLFTENFVYKKEILEKIAEILKVIDEKVTVCCKEYVYYQSLMRKMFIMTFAMKIDIPECESEK</sequence>
<dbReference type="PANTHER" id="PTHR46165:SF6">
    <property type="entry name" value="SET AND MYND DOMAIN-CONTAINING PROTEIN 4-LIKE PROTEIN"/>
    <property type="match status" value="1"/>
</dbReference>
<dbReference type="FunCoup" id="A0A7M7LKG3">
    <property type="interactions" value="1370"/>
</dbReference>
<dbReference type="OrthoDB" id="7770870at2759"/>
<evidence type="ECO:0008006" key="12">
    <source>
        <dbReference type="Google" id="ProtNLM"/>
    </source>
</evidence>
<evidence type="ECO:0000259" key="9">
    <source>
        <dbReference type="PROSITE" id="PS50865"/>
    </source>
</evidence>
<protein>
    <recommendedName>
        <fullName evidence="12">SET and MYND domain-containing protein 4</fullName>
    </recommendedName>
</protein>
<dbReference type="AlphaFoldDB" id="A0A7M7LKG3"/>
<dbReference type="InParanoid" id="A0A7M7LKG3"/>
<evidence type="ECO:0000256" key="1">
    <source>
        <dbReference type="ARBA" id="ARBA00022603"/>
    </source>
</evidence>
<keyword evidence="4" id="KW-0479">Metal-binding</keyword>
<dbReference type="RefSeq" id="XP_001608081.2">
    <property type="nucleotide sequence ID" value="XM_001608031.6"/>
</dbReference>
<dbReference type="Gene3D" id="1.25.40.10">
    <property type="entry name" value="Tetratricopeptide repeat domain"/>
    <property type="match status" value="1"/>
</dbReference>
<dbReference type="GO" id="GO:0042826">
    <property type="term" value="F:histone deacetylase binding"/>
    <property type="evidence" value="ECO:0007669"/>
    <property type="project" value="TreeGrafter"/>
</dbReference>
<organism evidence="10 11">
    <name type="scientific">Nasonia vitripennis</name>
    <name type="common">Parasitic wasp</name>
    <dbReference type="NCBI Taxonomy" id="7425"/>
    <lineage>
        <taxon>Eukaryota</taxon>
        <taxon>Metazoa</taxon>
        <taxon>Ecdysozoa</taxon>
        <taxon>Arthropoda</taxon>
        <taxon>Hexapoda</taxon>
        <taxon>Insecta</taxon>
        <taxon>Pterygota</taxon>
        <taxon>Neoptera</taxon>
        <taxon>Endopterygota</taxon>
        <taxon>Hymenoptera</taxon>
        <taxon>Apocrita</taxon>
        <taxon>Proctotrupomorpha</taxon>
        <taxon>Chalcidoidea</taxon>
        <taxon>Pteromalidae</taxon>
        <taxon>Pteromalinae</taxon>
        <taxon>Nasonia</taxon>
    </lineage>
</organism>
<dbReference type="EnsemblMetazoa" id="XM_001608031">
    <property type="protein sequence ID" value="XP_001608081"/>
    <property type="gene ID" value="LOC100124188"/>
</dbReference>
<dbReference type="InterPro" id="IPR046341">
    <property type="entry name" value="SET_dom_sf"/>
</dbReference>
<keyword evidence="1" id="KW-0489">Methyltransferase</keyword>
<evidence type="ECO:0000259" key="8">
    <source>
        <dbReference type="PROSITE" id="PS50280"/>
    </source>
</evidence>
<dbReference type="EnsemblMetazoa" id="XM_003424538">
    <property type="protein sequence ID" value="XP_003424586"/>
    <property type="gene ID" value="LOC100124188"/>
</dbReference>